<dbReference type="PANTHER" id="PTHR34496">
    <property type="entry name" value="GLCNAC TRANSFERASE-RELATED"/>
    <property type="match status" value="1"/>
</dbReference>
<dbReference type="InterPro" id="IPR021067">
    <property type="entry name" value="Glycosyltransferase"/>
</dbReference>
<evidence type="ECO:0000313" key="1">
    <source>
        <dbReference type="EMBL" id="RXK85850.1"/>
    </source>
</evidence>
<dbReference type="SUPFAM" id="SSF53448">
    <property type="entry name" value="Nucleotide-diphospho-sugar transferases"/>
    <property type="match status" value="1"/>
</dbReference>
<dbReference type="Gene3D" id="3.90.550.10">
    <property type="entry name" value="Spore Coat Polysaccharide Biosynthesis Protein SpsA, Chain A"/>
    <property type="match status" value="1"/>
</dbReference>
<dbReference type="EMBL" id="SDHZ01000001">
    <property type="protein sequence ID" value="RXK85850.1"/>
    <property type="molecule type" value="Genomic_DNA"/>
</dbReference>
<dbReference type="PANTHER" id="PTHR34496:SF10">
    <property type="entry name" value="GLCNAC TRANSFERASE"/>
    <property type="match status" value="1"/>
</dbReference>
<sequence>MLIFVQIAAYRDPQLLPTINSMLQNARTPEQLRICICRQYHPDDKFDNVDIFRKDNRFTIIDVFYADSKGVCWARNLIQQHYNGEDLTLQIDSHMRFAKDWDHKLTLMLASLQSTGIRKPLLTGYPPAFEPDIPFSTETPVAPSYMQIEGFTSAGIPTFIAKRLTDWQHLSAPIPARFYSAGFCFTVGIFCTEVPHDPDIYYIGEEISIAVRAYTHGYDLFHPHQTVIWHQYERKGVNNHWDDHTLWRLKDQSSFEVVRNLLTGKYGKEYQYGPGTERSLAEYERYVEVDFQKQLLHLNTATGAPLKPRYARCNI</sequence>
<keyword evidence="2" id="KW-1185">Reference proteome</keyword>
<evidence type="ECO:0000313" key="2">
    <source>
        <dbReference type="Proteomes" id="UP000290545"/>
    </source>
</evidence>
<dbReference type="AlphaFoldDB" id="A0A4Q1D9F1"/>
<accession>A0A4Q1D9F1</accession>
<dbReference type="GO" id="GO:0016757">
    <property type="term" value="F:glycosyltransferase activity"/>
    <property type="evidence" value="ECO:0007669"/>
    <property type="project" value="UniProtKB-KW"/>
</dbReference>
<organism evidence="1 2">
    <name type="scientific">Filimonas effusa</name>
    <dbReference type="NCBI Taxonomy" id="2508721"/>
    <lineage>
        <taxon>Bacteria</taxon>
        <taxon>Pseudomonadati</taxon>
        <taxon>Bacteroidota</taxon>
        <taxon>Chitinophagia</taxon>
        <taxon>Chitinophagales</taxon>
        <taxon>Chitinophagaceae</taxon>
        <taxon>Filimonas</taxon>
    </lineage>
</organism>
<dbReference type="OrthoDB" id="20930at2"/>
<keyword evidence="1" id="KW-0808">Transferase</keyword>
<dbReference type="Pfam" id="PF11397">
    <property type="entry name" value="GlcNAc"/>
    <property type="match status" value="2"/>
</dbReference>
<keyword evidence="1" id="KW-0328">Glycosyltransferase</keyword>
<name>A0A4Q1D9F1_9BACT</name>
<dbReference type="RefSeq" id="WP_129001601.1">
    <property type="nucleotide sequence ID" value="NZ_SDHZ01000001.1"/>
</dbReference>
<gene>
    <name evidence="1" type="ORF">ESB13_03305</name>
</gene>
<dbReference type="InterPro" id="IPR029044">
    <property type="entry name" value="Nucleotide-diphossugar_trans"/>
</dbReference>
<reference evidence="1 2" key="1">
    <citation type="submission" date="2019-01" db="EMBL/GenBank/DDBJ databases">
        <title>Filimonas sp. strain TTM-71.</title>
        <authorList>
            <person name="Chen W.-M."/>
        </authorList>
    </citation>
    <scope>NUCLEOTIDE SEQUENCE [LARGE SCALE GENOMIC DNA]</scope>
    <source>
        <strain evidence="1 2">TTM-71</strain>
    </source>
</reference>
<proteinExistence type="predicted"/>
<protein>
    <submittedName>
        <fullName evidence="1">N-acetylglucosaminyltransferase</fullName>
    </submittedName>
</protein>
<dbReference type="Proteomes" id="UP000290545">
    <property type="component" value="Unassembled WGS sequence"/>
</dbReference>
<comment type="caution">
    <text evidence="1">The sequence shown here is derived from an EMBL/GenBank/DDBJ whole genome shotgun (WGS) entry which is preliminary data.</text>
</comment>